<protein>
    <recommendedName>
        <fullName evidence="4">NADH dehydrogenase subunit 6</fullName>
    </recommendedName>
</protein>
<keyword evidence="1" id="KW-0812">Transmembrane</keyword>
<comment type="caution">
    <text evidence="2">The sequence shown here is derived from an EMBL/GenBank/DDBJ whole genome shotgun (WGS) entry which is preliminary data.</text>
</comment>
<organism evidence="2 3">
    <name type="scientific">Riccia sorocarpa</name>
    <dbReference type="NCBI Taxonomy" id="122646"/>
    <lineage>
        <taxon>Eukaryota</taxon>
        <taxon>Viridiplantae</taxon>
        <taxon>Streptophyta</taxon>
        <taxon>Embryophyta</taxon>
        <taxon>Marchantiophyta</taxon>
        <taxon>Marchantiopsida</taxon>
        <taxon>Marchantiidae</taxon>
        <taxon>Marchantiales</taxon>
        <taxon>Ricciaceae</taxon>
        <taxon>Riccia</taxon>
    </lineage>
</organism>
<evidence type="ECO:0000313" key="3">
    <source>
        <dbReference type="Proteomes" id="UP001633002"/>
    </source>
</evidence>
<keyword evidence="3" id="KW-1185">Reference proteome</keyword>
<evidence type="ECO:0000313" key="2">
    <source>
        <dbReference type="EMBL" id="KAL3699393.1"/>
    </source>
</evidence>
<dbReference type="EMBL" id="JBJQOH010000001">
    <property type="protein sequence ID" value="KAL3699393.1"/>
    <property type="molecule type" value="Genomic_DNA"/>
</dbReference>
<feature type="transmembrane region" description="Helical" evidence="1">
    <location>
        <begin position="63"/>
        <end position="82"/>
    </location>
</feature>
<accession>A0ABD3I6S3</accession>
<sequence length="229" mass="25281">MKSMIGWLLAMVTAFSIAIIRVTASLRKMKSMIGWLLAMVIAFSIAIIRVTAVVVTLTCSTNVLYYIGILVISVIYLSWLSLDAFSDGLGDDTAIEAAVEEHVAEILSNGEDTPEEVGEEGAEIDVTQELGVPPTLLSKKSTKKSKYFMSFKYTCRNMWTCRLSVPRRRNHSSCWKRDVRGSQRKRPPPTAGLCAKPPGNGLLVEKLIHVAYSVIRAKGIYQKGVARLV</sequence>
<keyword evidence="1" id="KW-1133">Transmembrane helix</keyword>
<evidence type="ECO:0000256" key="1">
    <source>
        <dbReference type="SAM" id="Phobius"/>
    </source>
</evidence>
<dbReference type="Proteomes" id="UP001633002">
    <property type="component" value="Unassembled WGS sequence"/>
</dbReference>
<name>A0ABD3I6S3_9MARC</name>
<gene>
    <name evidence="2" type="ORF">R1sor_017415</name>
</gene>
<evidence type="ECO:0008006" key="4">
    <source>
        <dbReference type="Google" id="ProtNLM"/>
    </source>
</evidence>
<dbReference type="AlphaFoldDB" id="A0ABD3I6S3"/>
<proteinExistence type="predicted"/>
<feature type="transmembrane region" description="Helical" evidence="1">
    <location>
        <begin position="36"/>
        <end position="57"/>
    </location>
</feature>
<feature type="transmembrane region" description="Helical" evidence="1">
    <location>
        <begin position="6"/>
        <end position="24"/>
    </location>
</feature>
<keyword evidence="1" id="KW-0472">Membrane</keyword>
<reference evidence="2 3" key="1">
    <citation type="submission" date="2024-09" db="EMBL/GenBank/DDBJ databases">
        <title>Chromosome-scale assembly of Riccia sorocarpa.</title>
        <authorList>
            <person name="Paukszto L."/>
        </authorList>
    </citation>
    <scope>NUCLEOTIDE SEQUENCE [LARGE SCALE GENOMIC DNA]</scope>
    <source>
        <strain evidence="2">LP-2024</strain>
        <tissue evidence="2">Aerial parts of the thallus</tissue>
    </source>
</reference>